<dbReference type="SUPFAM" id="SSF51735">
    <property type="entry name" value="NAD(P)-binding Rossmann-fold domains"/>
    <property type="match status" value="1"/>
</dbReference>
<gene>
    <name evidence="4" type="ORF">KPH14_001932</name>
</gene>
<keyword evidence="2" id="KW-0560">Oxidoreductase</keyword>
<keyword evidence="5" id="KW-1185">Reference proteome</keyword>
<dbReference type="GO" id="GO:0016616">
    <property type="term" value="F:oxidoreductase activity, acting on the CH-OH group of donors, NAD or NADP as acceptor"/>
    <property type="evidence" value="ECO:0007669"/>
    <property type="project" value="UniProtKB-ARBA"/>
</dbReference>
<sequence length="243" mass="26865">MSKEKIAVVTGASSGIGLAVVKALLREGYVVIGLARRKSKMTSEMENVKEKEKFYPYKCDVTKTENVSEAFQWIKQNFGILHILINNAGIIVNKKFVDSNKADWEKVFAVNVMGYLDCSKHAAKIMLDANIESCIININSIEGHIIYYYPGIDFNIYPASKHASRAVTEIMQKEFNGTKIRVTSISPGLVATDIAQAANLDTAILSKFPLLLPEDIADAVVYVVGTPQRAYVSELVIRPFGEV</sequence>
<dbReference type="Proteomes" id="UP001258017">
    <property type="component" value="Unassembled WGS sequence"/>
</dbReference>
<proteinExistence type="inferred from homology"/>
<evidence type="ECO:0000256" key="3">
    <source>
        <dbReference type="RuleBase" id="RU000363"/>
    </source>
</evidence>
<dbReference type="AlphaFoldDB" id="A0AAD9S034"/>
<dbReference type="PRINTS" id="PR00080">
    <property type="entry name" value="SDRFAMILY"/>
</dbReference>
<dbReference type="Pfam" id="PF00106">
    <property type="entry name" value="adh_short"/>
    <property type="match status" value="1"/>
</dbReference>
<accession>A0AAD9S034</accession>
<evidence type="ECO:0008006" key="6">
    <source>
        <dbReference type="Google" id="ProtNLM"/>
    </source>
</evidence>
<dbReference type="FunFam" id="3.40.50.720:FF:000047">
    <property type="entry name" value="NADP-dependent L-serine/L-allo-threonine dehydrogenase"/>
    <property type="match status" value="1"/>
</dbReference>
<dbReference type="PANTHER" id="PTHR43115">
    <property type="entry name" value="DEHYDROGENASE/REDUCTASE SDR FAMILY MEMBER 11"/>
    <property type="match status" value="1"/>
</dbReference>
<name>A0AAD9S034_9HYME</name>
<reference evidence="4" key="2">
    <citation type="journal article" date="2023" name="Commun. Biol.">
        <title>Intrasexual cuticular hydrocarbon dimorphism in a wasp sheds light on hydrocarbon biosynthesis genes in Hymenoptera.</title>
        <authorList>
            <person name="Moris V.C."/>
            <person name="Podsiadlowski L."/>
            <person name="Martin S."/>
            <person name="Oeyen J.P."/>
            <person name="Donath A."/>
            <person name="Petersen M."/>
            <person name="Wilbrandt J."/>
            <person name="Misof B."/>
            <person name="Liedtke D."/>
            <person name="Thamm M."/>
            <person name="Scheiner R."/>
            <person name="Schmitt T."/>
            <person name="Niehuis O."/>
        </authorList>
    </citation>
    <scope>NUCLEOTIDE SEQUENCE</scope>
    <source>
        <strain evidence="4">GBR_01_08_01A</strain>
    </source>
</reference>
<dbReference type="PRINTS" id="PR00081">
    <property type="entry name" value="GDHRDH"/>
</dbReference>
<protein>
    <recommendedName>
        <fullName evidence="6">Dehydrogenase</fullName>
    </recommendedName>
</protein>
<comment type="caution">
    <text evidence="4">The sequence shown here is derived from an EMBL/GenBank/DDBJ whole genome shotgun (WGS) entry which is preliminary data.</text>
</comment>
<evidence type="ECO:0000256" key="2">
    <source>
        <dbReference type="ARBA" id="ARBA00023002"/>
    </source>
</evidence>
<evidence type="ECO:0000313" key="4">
    <source>
        <dbReference type="EMBL" id="KAK2589106.1"/>
    </source>
</evidence>
<comment type="similarity">
    <text evidence="1 3">Belongs to the short-chain dehydrogenases/reductases (SDR) family.</text>
</comment>
<dbReference type="EMBL" id="JAIFRP010000002">
    <property type="protein sequence ID" value="KAK2589106.1"/>
    <property type="molecule type" value="Genomic_DNA"/>
</dbReference>
<reference evidence="4" key="1">
    <citation type="submission" date="2021-08" db="EMBL/GenBank/DDBJ databases">
        <authorList>
            <person name="Misof B."/>
            <person name="Oliver O."/>
            <person name="Podsiadlowski L."/>
            <person name="Donath A."/>
            <person name="Peters R."/>
            <person name="Mayer C."/>
            <person name="Rust J."/>
            <person name="Gunkel S."/>
            <person name="Lesny P."/>
            <person name="Martin S."/>
            <person name="Oeyen J.P."/>
            <person name="Petersen M."/>
            <person name="Panagiotis P."/>
            <person name="Wilbrandt J."/>
            <person name="Tanja T."/>
        </authorList>
    </citation>
    <scope>NUCLEOTIDE SEQUENCE</scope>
    <source>
        <strain evidence="4">GBR_01_08_01A</strain>
        <tissue evidence="4">Thorax + abdomen</tissue>
    </source>
</reference>
<dbReference type="InterPro" id="IPR002347">
    <property type="entry name" value="SDR_fam"/>
</dbReference>
<dbReference type="PANTHER" id="PTHR43115:SF4">
    <property type="entry name" value="DEHYDROGENASE_REDUCTASE SDR FAMILY MEMBER 11"/>
    <property type="match status" value="1"/>
</dbReference>
<dbReference type="InterPro" id="IPR036291">
    <property type="entry name" value="NAD(P)-bd_dom_sf"/>
</dbReference>
<organism evidence="4 5">
    <name type="scientific">Odynerus spinipes</name>
    <dbReference type="NCBI Taxonomy" id="1348599"/>
    <lineage>
        <taxon>Eukaryota</taxon>
        <taxon>Metazoa</taxon>
        <taxon>Ecdysozoa</taxon>
        <taxon>Arthropoda</taxon>
        <taxon>Hexapoda</taxon>
        <taxon>Insecta</taxon>
        <taxon>Pterygota</taxon>
        <taxon>Neoptera</taxon>
        <taxon>Endopterygota</taxon>
        <taxon>Hymenoptera</taxon>
        <taxon>Apocrita</taxon>
        <taxon>Aculeata</taxon>
        <taxon>Vespoidea</taxon>
        <taxon>Vespidae</taxon>
        <taxon>Eumeninae</taxon>
        <taxon>Odynerus</taxon>
    </lineage>
</organism>
<dbReference type="Gene3D" id="3.40.50.720">
    <property type="entry name" value="NAD(P)-binding Rossmann-like Domain"/>
    <property type="match status" value="1"/>
</dbReference>
<evidence type="ECO:0000256" key="1">
    <source>
        <dbReference type="ARBA" id="ARBA00006484"/>
    </source>
</evidence>
<evidence type="ECO:0000313" key="5">
    <source>
        <dbReference type="Proteomes" id="UP001258017"/>
    </source>
</evidence>